<evidence type="ECO:0000313" key="1">
    <source>
        <dbReference type="EMBL" id="MFH4978796.1"/>
    </source>
</evidence>
<dbReference type="EMBL" id="JBGFUD010005196">
    <property type="protein sequence ID" value="MFH4980188.1"/>
    <property type="molecule type" value="Genomic_DNA"/>
</dbReference>
<name>A0ABD6EHV2_9BILA</name>
<evidence type="ECO:0000313" key="2">
    <source>
        <dbReference type="EMBL" id="MFH4980188.1"/>
    </source>
</evidence>
<dbReference type="EMBL" id="JBGFUD010003537">
    <property type="protein sequence ID" value="MFH4978796.1"/>
    <property type="molecule type" value="Genomic_DNA"/>
</dbReference>
<comment type="caution">
    <text evidence="1">The sequence shown here is derived from an EMBL/GenBank/DDBJ whole genome shotgun (WGS) entry which is preliminary data.</text>
</comment>
<evidence type="ECO:0000313" key="3">
    <source>
        <dbReference type="Proteomes" id="UP001608902"/>
    </source>
</evidence>
<sequence length="107" mass="11438">MGWNWAQTDPNVGYTLTTKNCHIPLVSMLRQLLHYGISDKIASLVAVMLSAIMNGARPMTVGMPGWKKHAGGSGSDSSGGRIAINHYSFVPNQLSDLSGPVIKDVSL</sequence>
<dbReference type="Proteomes" id="UP001608902">
    <property type="component" value="Unassembled WGS sequence"/>
</dbReference>
<proteinExistence type="predicted"/>
<organism evidence="1 3">
    <name type="scientific">Gnathostoma spinigerum</name>
    <dbReference type="NCBI Taxonomy" id="75299"/>
    <lineage>
        <taxon>Eukaryota</taxon>
        <taxon>Metazoa</taxon>
        <taxon>Ecdysozoa</taxon>
        <taxon>Nematoda</taxon>
        <taxon>Chromadorea</taxon>
        <taxon>Rhabditida</taxon>
        <taxon>Spirurina</taxon>
        <taxon>Gnathostomatomorpha</taxon>
        <taxon>Gnathostomatoidea</taxon>
        <taxon>Gnathostomatidae</taxon>
        <taxon>Gnathostoma</taxon>
    </lineage>
</organism>
<protein>
    <submittedName>
        <fullName evidence="1">Uncharacterized protein</fullName>
    </submittedName>
</protein>
<accession>A0ABD6EHV2</accession>
<dbReference type="AlphaFoldDB" id="A0ABD6EHV2"/>
<reference evidence="1 3" key="1">
    <citation type="submission" date="2024-08" db="EMBL/GenBank/DDBJ databases">
        <title>Gnathostoma spinigerum genome.</title>
        <authorList>
            <person name="Gonzalez-Bertolin B."/>
            <person name="Monzon S."/>
            <person name="Zaballos A."/>
            <person name="Jimenez P."/>
            <person name="Dekumyoy P."/>
            <person name="Varona S."/>
            <person name="Cuesta I."/>
            <person name="Sumanam S."/>
            <person name="Adisakwattana P."/>
            <person name="Gasser R.B."/>
            <person name="Hernandez-Gonzalez A."/>
            <person name="Young N.D."/>
            <person name="Perteguer M.J."/>
        </authorList>
    </citation>
    <scope>NUCLEOTIDE SEQUENCE [LARGE SCALE GENOMIC DNA]</scope>
    <source>
        <strain evidence="1">AL3</strain>
        <tissue evidence="1">Liver</tissue>
    </source>
</reference>
<gene>
    <name evidence="1" type="ORF">AB6A40_005505</name>
    <name evidence="2" type="ORF">AB6A40_006897</name>
</gene>
<keyword evidence="3" id="KW-1185">Reference proteome</keyword>